<dbReference type="Gene3D" id="3.40.50.2300">
    <property type="match status" value="1"/>
</dbReference>
<dbReference type="GO" id="GO:0006355">
    <property type="term" value="P:regulation of DNA-templated transcription"/>
    <property type="evidence" value="ECO:0007669"/>
    <property type="project" value="InterPro"/>
</dbReference>
<dbReference type="FunFam" id="3.40.50.2300:FF:000001">
    <property type="entry name" value="DNA-binding response regulator PhoB"/>
    <property type="match status" value="1"/>
</dbReference>
<dbReference type="OrthoDB" id="9793321at2"/>
<dbReference type="KEGG" id="sfu:Sfum_2007"/>
<dbReference type="InterPro" id="IPR039420">
    <property type="entry name" value="WalR-like"/>
</dbReference>
<keyword evidence="5" id="KW-0804">Transcription</keyword>
<dbReference type="GO" id="GO:0005829">
    <property type="term" value="C:cytosol"/>
    <property type="evidence" value="ECO:0007669"/>
    <property type="project" value="TreeGrafter"/>
</dbReference>
<keyword evidence="3" id="KW-0805">Transcription regulation</keyword>
<dbReference type="PANTHER" id="PTHR48111">
    <property type="entry name" value="REGULATOR OF RPOS"/>
    <property type="match status" value="1"/>
</dbReference>
<dbReference type="EMBL" id="CP000478">
    <property type="protein sequence ID" value="ABK17690.1"/>
    <property type="molecule type" value="Genomic_DNA"/>
</dbReference>
<proteinExistence type="predicted"/>
<dbReference type="SMART" id="SM00448">
    <property type="entry name" value="REC"/>
    <property type="match status" value="1"/>
</dbReference>
<keyword evidence="2" id="KW-0902">Two-component regulatory system</keyword>
<feature type="DNA-binding region" description="OmpR/PhoB-type" evidence="7">
    <location>
        <begin position="124"/>
        <end position="222"/>
    </location>
</feature>
<dbReference type="InterPro" id="IPR011006">
    <property type="entry name" value="CheY-like_superfamily"/>
</dbReference>
<evidence type="ECO:0000256" key="7">
    <source>
        <dbReference type="PROSITE-ProRule" id="PRU01091"/>
    </source>
</evidence>
<evidence type="ECO:0000256" key="1">
    <source>
        <dbReference type="ARBA" id="ARBA00022553"/>
    </source>
</evidence>
<dbReference type="AlphaFoldDB" id="A0LJT8"/>
<evidence type="ECO:0000256" key="6">
    <source>
        <dbReference type="PROSITE-ProRule" id="PRU00169"/>
    </source>
</evidence>
<dbReference type="STRING" id="335543.Sfum_2007"/>
<dbReference type="GO" id="GO:0000156">
    <property type="term" value="F:phosphorelay response regulator activity"/>
    <property type="evidence" value="ECO:0007669"/>
    <property type="project" value="TreeGrafter"/>
</dbReference>
<keyword evidence="4 7" id="KW-0238">DNA-binding</keyword>
<protein>
    <submittedName>
        <fullName evidence="10">Two component transcriptional regulator, winged helix family</fullName>
    </submittedName>
</protein>
<dbReference type="PANTHER" id="PTHR48111:SF22">
    <property type="entry name" value="REGULATOR OF RPOS"/>
    <property type="match status" value="1"/>
</dbReference>
<evidence type="ECO:0000259" key="9">
    <source>
        <dbReference type="PROSITE" id="PS51755"/>
    </source>
</evidence>
<feature type="domain" description="OmpR/PhoB-type" evidence="9">
    <location>
        <begin position="124"/>
        <end position="222"/>
    </location>
</feature>
<evidence type="ECO:0000256" key="5">
    <source>
        <dbReference type="ARBA" id="ARBA00023163"/>
    </source>
</evidence>
<sequence>MRLLVVEDEKKVASFIRKGLEEEGYAVDVALDGEVGLQMAMDRVHDLIILDIQLPRLSGMELLRSLRAKRISTPVLLLTVRATIEDKVLGLDAGADDYLTKPFSFRELVARVRALLRRRAESSQTELRVADLTLDPVRHTVSRGSEKIELTAKEFALLDYFMRNPDRVLTRTMIAEHVWDYDFDSMTNVIDVYVNYLRRKIDSDREPKLIHTVRGVGYMLKTE</sequence>
<dbReference type="InParanoid" id="A0LJT8"/>
<evidence type="ECO:0000313" key="11">
    <source>
        <dbReference type="Proteomes" id="UP000001784"/>
    </source>
</evidence>
<evidence type="ECO:0000256" key="4">
    <source>
        <dbReference type="ARBA" id="ARBA00023125"/>
    </source>
</evidence>
<keyword evidence="1 6" id="KW-0597">Phosphoprotein</keyword>
<dbReference type="Pfam" id="PF00072">
    <property type="entry name" value="Response_reg"/>
    <property type="match status" value="1"/>
</dbReference>
<feature type="modified residue" description="4-aspartylphosphate" evidence="6">
    <location>
        <position position="51"/>
    </location>
</feature>
<feature type="domain" description="Response regulatory" evidence="8">
    <location>
        <begin position="2"/>
        <end position="116"/>
    </location>
</feature>
<dbReference type="Pfam" id="PF00486">
    <property type="entry name" value="Trans_reg_C"/>
    <property type="match status" value="1"/>
</dbReference>
<dbReference type="SMART" id="SM00862">
    <property type="entry name" value="Trans_reg_C"/>
    <property type="match status" value="1"/>
</dbReference>
<organism evidence="10 11">
    <name type="scientific">Syntrophobacter fumaroxidans (strain DSM 10017 / MPOB)</name>
    <dbReference type="NCBI Taxonomy" id="335543"/>
    <lineage>
        <taxon>Bacteria</taxon>
        <taxon>Pseudomonadati</taxon>
        <taxon>Thermodesulfobacteriota</taxon>
        <taxon>Syntrophobacteria</taxon>
        <taxon>Syntrophobacterales</taxon>
        <taxon>Syntrophobacteraceae</taxon>
        <taxon>Syntrophobacter</taxon>
    </lineage>
</organism>
<dbReference type="Gene3D" id="1.10.10.10">
    <property type="entry name" value="Winged helix-like DNA-binding domain superfamily/Winged helix DNA-binding domain"/>
    <property type="match status" value="1"/>
</dbReference>
<reference evidence="10 11" key="1">
    <citation type="submission" date="2006-10" db="EMBL/GenBank/DDBJ databases">
        <title>Complete sequence of Syntrophobacter fumaroxidans MPOB.</title>
        <authorList>
            <consortium name="US DOE Joint Genome Institute"/>
            <person name="Copeland A."/>
            <person name="Lucas S."/>
            <person name="Lapidus A."/>
            <person name="Barry K."/>
            <person name="Detter J.C."/>
            <person name="Glavina del Rio T."/>
            <person name="Hammon N."/>
            <person name="Israni S."/>
            <person name="Pitluck S."/>
            <person name="Goltsman E.G."/>
            <person name="Martinez M."/>
            <person name="Schmutz J."/>
            <person name="Larimer F."/>
            <person name="Land M."/>
            <person name="Hauser L."/>
            <person name="Kyrpides N."/>
            <person name="Kim E."/>
            <person name="Boone D.R."/>
            <person name="Brockman F."/>
            <person name="Culley D."/>
            <person name="Ferry J."/>
            <person name="Gunsalus R."/>
            <person name="McInerney M.J."/>
            <person name="Morrison M."/>
            <person name="Plugge C."/>
            <person name="Rohlin L."/>
            <person name="Scholten J."/>
            <person name="Sieber J."/>
            <person name="Stams A.J.M."/>
            <person name="Worm P."/>
            <person name="Henstra A.M."/>
            <person name="Richardson P."/>
        </authorList>
    </citation>
    <scope>NUCLEOTIDE SEQUENCE [LARGE SCALE GENOMIC DNA]</scope>
    <source>
        <strain evidence="11">DSM 10017 / MPOB</strain>
    </source>
</reference>
<dbReference type="PROSITE" id="PS50110">
    <property type="entry name" value="RESPONSE_REGULATORY"/>
    <property type="match status" value="1"/>
</dbReference>
<accession>A0LJT8</accession>
<name>A0LJT8_SYNFM</name>
<dbReference type="GO" id="GO:0000976">
    <property type="term" value="F:transcription cis-regulatory region binding"/>
    <property type="evidence" value="ECO:0007669"/>
    <property type="project" value="TreeGrafter"/>
</dbReference>
<evidence type="ECO:0000259" key="8">
    <source>
        <dbReference type="PROSITE" id="PS50110"/>
    </source>
</evidence>
<evidence type="ECO:0000256" key="3">
    <source>
        <dbReference type="ARBA" id="ARBA00023015"/>
    </source>
</evidence>
<dbReference type="InterPro" id="IPR036388">
    <property type="entry name" value="WH-like_DNA-bd_sf"/>
</dbReference>
<dbReference type="InterPro" id="IPR001789">
    <property type="entry name" value="Sig_transdc_resp-reg_receiver"/>
</dbReference>
<keyword evidence="11" id="KW-1185">Reference proteome</keyword>
<dbReference type="CDD" id="cd19935">
    <property type="entry name" value="REC_OmpR_CusR-like"/>
    <property type="match status" value="1"/>
</dbReference>
<dbReference type="Gene3D" id="6.10.250.690">
    <property type="match status" value="1"/>
</dbReference>
<dbReference type="RefSeq" id="WP_011698860.1">
    <property type="nucleotide sequence ID" value="NC_008554.1"/>
</dbReference>
<dbReference type="eggNOG" id="COG0745">
    <property type="taxonomic scope" value="Bacteria"/>
</dbReference>
<dbReference type="InterPro" id="IPR001867">
    <property type="entry name" value="OmpR/PhoB-type_DNA-bd"/>
</dbReference>
<evidence type="ECO:0000256" key="2">
    <source>
        <dbReference type="ARBA" id="ARBA00023012"/>
    </source>
</evidence>
<dbReference type="GO" id="GO:0032993">
    <property type="term" value="C:protein-DNA complex"/>
    <property type="evidence" value="ECO:0007669"/>
    <property type="project" value="TreeGrafter"/>
</dbReference>
<dbReference type="Proteomes" id="UP000001784">
    <property type="component" value="Chromosome"/>
</dbReference>
<evidence type="ECO:0000313" key="10">
    <source>
        <dbReference type="EMBL" id="ABK17690.1"/>
    </source>
</evidence>
<dbReference type="SUPFAM" id="SSF52172">
    <property type="entry name" value="CheY-like"/>
    <property type="match status" value="1"/>
</dbReference>
<dbReference type="FunCoup" id="A0LJT8">
    <property type="interactions" value="365"/>
</dbReference>
<dbReference type="PROSITE" id="PS51755">
    <property type="entry name" value="OMPR_PHOB"/>
    <property type="match status" value="1"/>
</dbReference>
<dbReference type="FunFam" id="1.10.10.10:FF:000005">
    <property type="entry name" value="Two-component system response regulator"/>
    <property type="match status" value="1"/>
</dbReference>
<dbReference type="HOGENOM" id="CLU_000445_30_1_7"/>
<gene>
    <name evidence="10" type="ordered locus">Sfum_2007</name>
</gene>
<dbReference type="CDD" id="cd00383">
    <property type="entry name" value="trans_reg_C"/>
    <property type="match status" value="1"/>
</dbReference>